<accession>A0A9P0ZKQ8</accession>
<comment type="caution">
    <text evidence="1">The sequence shown here is derived from an EMBL/GenBank/DDBJ whole genome shotgun (WGS) entry which is preliminary data.</text>
</comment>
<dbReference type="Proteomes" id="UP001152484">
    <property type="component" value="Unassembled WGS sequence"/>
</dbReference>
<evidence type="ECO:0000313" key="2">
    <source>
        <dbReference type="Proteomes" id="UP001152484"/>
    </source>
</evidence>
<feature type="non-terminal residue" evidence="1">
    <location>
        <position position="8"/>
    </location>
</feature>
<organism evidence="1 2">
    <name type="scientific">Cuscuta europaea</name>
    <name type="common">European dodder</name>
    <dbReference type="NCBI Taxonomy" id="41803"/>
    <lineage>
        <taxon>Eukaryota</taxon>
        <taxon>Viridiplantae</taxon>
        <taxon>Streptophyta</taxon>
        <taxon>Embryophyta</taxon>
        <taxon>Tracheophyta</taxon>
        <taxon>Spermatophyta</taxon>
        <taxon>Magnoliopsida</taxon>
        <taxon>eudicotyledons</taxon>
        <taxon>Gunneridae</taxon>
        <taxon>Pentapetalae</taxon>
        <taxon>asterids</taxon>
        <taxon>lamiids</taxon>
        <taxon>Solanales</taxon>
        <taxon>Convolvulaceae</taxon>
        <taxon>Cuscuteae</taxon>
        <taxon>Cuscuta</taxon>
        <taxon>Cuscuta subgen. Cuscuta</taxon>
    </lineage>
</organism>
<evidence type="ECO:0000313" key="1">
    <source>
        <dbReference type="EMBL" id="CAH9106559.1"/>
    </source>
</evidence>
<keyword evidence="2" id="KW-1185">Reference proteome</keyword>
<reference evidence="1" key="1">
    <citation type="submission" date="2022-07" db="EMBL/GenBank/DDBJ databases">
        <authorList>
            <person name="Macas J."/>
            <person name="Novak P."/>
            <person name="Neumann P."/>
        </authorList>
    </citation>
    <scope>NUCLEOTIDE SEQUENCE</scope>
</reference>
<dbReference type="EMBL" id="CAMAPE010000050">
    <property type="protein sequence ID" value="CAH9106559.1"/>
    <property type="molecule type" value="Genomic_DNA"/>
</dbReference>
<proteinExistence type="predicted"/>
<protein>
    <submittedName>
        <fullName evidence="1">Uncharacterized protein</fullName>
    </submittedName>
</protein>
<name>A0A9P0ZKQ8_CUSEU</name>
<sequence>MRYLIMCL</sequence>
<gene>
    <name evidence="1" type="ORF">CEURO_LOCUS17341</name>
</gene>